<dbReference type="AlphaFoldDB" id="D5GE18"/>
<feature type="compositionally biased region" description="Low complexity" evidence="1">
    <location>
        <begin position="674"/>
        <end position="687"/>
    </location>
</feature>
<accession>D5GE18</accession>
<feature type="compositionally biased region" description="Polar residues" evidence="1">
    <location>
        <begin position="660"/>
        <end position="670"/>
    </location>
</feature>
<keyword evidence="2" id="KW-0472">Membrane</keyword>
<feature type="region of interest" description="Disordered" evidence="1">
    <location>
        <begin position="734"/>
        <end position="826"/>
    </location>
</feature>
<proteinExistence type="predicted"/>
<dbReference type="HOGENOM" id="CLU_270035_0_0_1"/>
<feature type="region of interest" description="Disordered" evidence="1">
    <location>
        <begin position="231"/>
        <end position="252"/>
    </location>
</feature>
<feature type="compositionally biased region" description="Acidic residues" evidence="1">
    <location>
        <begin position="735"/>
        <end position="750"/>
    </location>
</feature>
<dbReference type="GeneID" id="9183092"/>
<feature type="compositionally biased region" description="Polar residues" evidence="1">
    <location>
        <begin position="314"/>
        <end position="327"/>
    </location>
</feature>
<feature type="compositionally biased region" description="Polar residues" evidence="1">
    <location>
        <begin position="567"/>
        <end position="581"/>
    </location>
</feature>
<feature type="region of interest" description="Disordered" evidence="1">
    <location>
        <begin position="660"/>
        <end position="687"/>
    </location>
</feature>
<feature type="compositionally biased region" description="Gly residues" evidence="1">
    <location>
        <begin position="809"/>
        <end position="818"/>
    </location>
</feature>
<evidence type="ECO:0000313" key="4">
    <source>
        <dbReference type="Proteomes" id="UP000006911"/>
    </source>
</evidence>
<reference evidence="3 4" key="1">
    <citation type="journal article" date="2010" name="Nature">
        <title>Perigord black truffle genome uncovers evolutionary origins and mechanisms of symbiosis.</title>
        <authorList>
            <person name="Martin F."/>
            <person name="Kohler A."/>
            <person name="Murat C."/>
            <person name="Balestrini R."/>
            <person name="Coutinho P.M."/>
            <person name="Jaillon O."/>
            <person name="Montanini B."/>
            <person name="Morin E."/>
            <person name="Noel B."/>
            <person name="Percudani R."/>
            <person name="Porcel B."/>
            <person name="Rubini A."/>
            <person name="Amicucci A."/>
            <person name="Amselem J."/>
            <person name="Anthouard V."/>
            <person name="Arcioni S."/>
            <person name="Artiguenave F."/>
            <person name="Aury J.M."/>
            <person name="Ballario P."/>
            <person name="Bolchi A."/>
            <person name="Brenna A."/>
            <person name="Brun A."/>
            <person name="Buee M."/>
            <person name="Cantarel B."/>
            <person name="Chevalier G."/>
            <person name="Couloux A."/>
            <person name="Da Silva C."/>
            <person name="Denoeud F."/>
            <person name="Duplessis S."/>
            <person name="Ghignone S."/>
            <person name="Hilselberger B."/>
            <person name="Iotti M."/>
            <person name="Marcais B."/>
            <person name="Mello A."/>
            <person name="Miranda M."/>
            <person name="Pacioni G."/>
            <person name="Quesneville H."/>
            <person name="Riccioni C."/>
            <person name="Ruotolo R."/>
            <person name="Splivallo R."/>
            <person name="Stocchi V."/>
            <person name="Tisserant E."/>
            <person name="Viscomi A.R."/>
            <person name="Zambonelli A."/>
            <person name="Zampieri E."/>
            <person name="Henrissat B."/>
            <person name="Lebrun M.H."/>
            <person name="Paolocci F."/>
            <person name="Bonfante P."/>
            <person name="Ottonello S."/>
            <person name="Wincker P."/>
        </authorList>
    </citation>
    <scope>NUCLEOTIDE SEQUENCE [LARGE SCALE GENOMIC DNA]</scope>
    <source>
        <strain evidence="3 4">Mel28</strain>
    </source>
</reference>
<dbReference type="RefSeq" id="XP_002838570.1">
    <property type="nucleotide sequence ID" value="XM_002838524.1"/>
</dbReference>
<feature type="transmembrane region" description="Helical" evidence="2">
    <location>
        <begin position="1183"/>
        <end position="1206"/>
    </location>
</feature>
<feature type="compositionally biased region" description="Basic and acidic residues" evidence="1">
    <location>
        <begin position="751"/>
        <end position="761"/>
    </location>
</feature>
<feature type="compositionally biased region" description="Polar residues" evidence="1">
    <location>
        <begin position="11"/>
        <end position="21"/>
    </location>
</feature>
<feature type="region of interest" description="Disordered" evidence="1">
    <location>
        <begin position="274"/>
        <end position="405"/>
    </location>
</feature>
<feature type="region of interest" description="Disordered" evidence="1">
    <location>
        <begin position="538"/>
        <end position="598"/>
    </location>
</feature>
<evidence type="ECO:0000313" key="3">
    <source>
        <dbReference type="EMBL" id="CAZ82761.1"/>
    </source>
</evidence>
<dbReference type="InParanoid" id="D5GE18"/>
<protein>
    <submittedName>
        <fullName evidence="3">(Perigord truffle) hypothetical protein</fullName>
    </submittedName>
</protein>
<name>D5GE18_TUBMM</name>
<feature type="compositionally biased region" description="Polar residues" evidence="1">
    <location>
        <begin position="336"/>
        <end position="345"/>
    </location>
</feature>
<dbReference type="EMBL" id="FN430161">
    <property type="protein sequence ID" value="CAZ82761.1"/>
    <property type="molecule type" value="Genomic_DNA"/>
</dbReference>
<feature type="region of interest" description="Disordered" evidence="1">
    <location>
        <begin position="1"/>
        <end position="21"/>
    </location>
</feature>
<keyword evidence="4" id="KW-1185">Reference proteome</keyword>
<feature type="transmembrane region" description="Helical" evidence="2">
    <location>
        <begin position="1141"/>
        <end position="1161"/>
    </location>
</feature>
<dbReference type="Gene3D" id="2.70.50.70">
    <property type="match status" value="1"/>
</dbReference>
<dbReference type="PANTHER" id="PTHR36182:SF1">
    <property type="entry name" value="PROTEIN, PUTATIVE (AFU_ORTHOLOGUE AFUA_6G10930)-RELATED"/>
    <property type="match status" value="1"/>
</dbReference>
<gene>
    <name evidence="3" type="ORF">GSTUM_00001182001</name>
</gene>
<dbReference type="Proteomes" id="UP000006911">
    <property type="component" value="Unassembled WGS sequence"/>
</dbReference>
<dbReference type="KEGG" id="tml:GSTUM_00001182001"/>
<sequence>MDLKYPAPLNHPNNPNTNAGTADFSYNSPISAAQYPCKGHHKLIGTPAGKSVATWAAGSTQNFTLSGTAVHGGGSCQASISEDGGKTFRVVRSYVGGCPAVGKAFEFVVPKETKSGVALFAWTWFNNLGNREMYMNCAAVTISDGGSKGLSDLPEIFQVNLGSGCETVPGSDVLFPAPGNDAVIVNPAATAPIPPGYLAVLGRGLGARAQKRGIGNSSAGIMAASTPHPQLLASVPSTESSPPPSPVPLDASASIKQSSGVEFKHRFLPLPFHRPLAASTSDHPNIPAAAPDQSARPRLPGRQETPPSPPNSVLLDQSPTSPSQPTLAQPIADHPSSPQSISGTNVEGPGVTEHQTPPPSLKDRLARAFKGHKRGESDVSMSTNINPRDGASTSNHRHNNSGSTLVTSATTTAQNIRDNNNNSTILQTFASKTNLGFSPTKPDFYTHQWASPIRPNSQNHYTYGHGGTKRRIMNGGEVRVEILPRPSVIAERSTHEEGGKPGLFEEYKEQGGGDAYKSHGVDHVRCDQHEDGYLFEAPNPLRHGGRRSQNDLDDYLPPLNLSLGTMGDSSPRSRTATSLETVLSGDSDSSGGSRERRFVEESTASFNFEDLRAGSENDNYFAGFPSPNPDSGSALTGLCGSSGMASSGVLASLSQGDLSTQARSNSSLGGYTTGKSSSGAVGRSSSSHLLALQRGQVPGSGTSPMEDAVGKELKRLSKISAGSGVSGVAIVVTSDEPDSDFGEGSDDDADDQRWTREEKGKGRAPRSVGSGNGSMAERSGSDARLGNYKEHHRSGSGMSRVSGWSLGDQSGGTGSGSEGGDDDSRELLKGVDQTKKRKLKSQVAPKGVLVHEGDGRYDFVYRMRRTPDETPILVPQYTFSSESSFPNRNALTLPIPAKISSPNLRGADHIPLATRYGSSPITKPEGAVVRSPDLNDSYYGAVIRGGQADDSPAHSARYSGSHKSISQSMSDSQMGELIHPAHRQASRGGRDRGVVSMGSLEGIVGIGLRPMPSPGLSGGKFVGSSLADTSDIGHPLEDTTAKSSINQKRVRMSANLDEIAPAPQHYFEREPEVRKKRRSYLPPALGPRPMRPKDLRRSMTPHLYAPRPLGDSWKDLADIESLPDNEQTLEYRKRERRVGRLLLVFCMLFPPLLLVVAWGGFDVTVEGWTSGQLKGVGRVEKRIAAWVGGTFAVCVVAGIIAGAVVVSI</sequence>
<dbReference type="OMA" id="PRRIMNG"/>
<organism evidence="3 4">
    <name type="scientific">Tuber melanosporum (strain Mel28)</name>
    <name type="common">Perigord black truffle</name>
    <dbReference type="NCBI Taxonomy" id="656061"/>
    <lineage>
        <taxon>Eukaryota</taxon>
        <taxon>Fungi</taxon>
        <taxon>Dikarya</taxon>
        <taxon>Ascomycota</taxon>
        <taxon>Pezizomycotina</taxon>
        <taxon>Pezizomycetes</taxon>
        <taxon>Pezizales</taxon>
        <taxon>Tuberaceae</taxon>
        <taxon>Tuber</taxon>
    </lineage>
</organism>
<evidence type="ECO:0000256" key="1">
    <source>
        <dbReference type="SAM" id="MobiDB-lite"/>
    </source>
</evidence>
<dbReference type="PANTHER" id="PTHR36182">
    <property type="entry name" value="PROTEIN, PUTATIVE (AFU_ORTHOLOGUE AFUA_6G10930)-RELATED"/>
    <property type="match status" value="1"/>
</dbReference>
<evidence type="ECO:0000256" key="2">
    <source>
        <dbReference type="SAM" id="Phobius"/>
    </source>
</evidence>
<dbReference type="eggNOG" id="ENOG502RZYG">
    <property type="taxonomic scope" value="Eukaryota"/>
</dbReference>
<feature type="compositionally biased region" description="Polar residues" evidence="1">
    <location>
        <begin position="379"/>
        <end position="405"/>
    </location>
</feature>
<feature type="region of interest" description="Disordered" evidence="1">
    <location>
        <begin position="945"/>
        <end position="967"/>
    </location>
</feature>
<keyword evidence="2" id="KW-0812">Transmembrane</keyword>
<keyword evidence="2" id="KW-1133">Transmembrane helix</keyword>